<protein>
    <submittedName>
        <fullName evidence="1">Uncharacterized protein</fullName>
    </submittedName>
</protein>
<evidence type="ECO:0000313" key="1">
    <source>
        <dbReference type="EMBL" id="MPN50290.1"/>
    </source>
</evidence>
<reference evidence="1" key="1">
    <citation type="submission" date="2019-08" db="EMBL/GenBank/DDBJ databases">
        <authorList>
            <person name="Kucharzyk K."/>
            <person name="Murdoch R.W."/>
            <person name="Higgins S."/>
            <person name="Loffler F."/>
        </authorList>
    </citation>
    <scope>NUCLEOTIDE SEQUENCE</scope>
</reference>
<organism evidence="1">
    <name type="scientific">bioreactor metagenome</name>
    <dbReference type="NCBI Taxonomy" id="1076179"/>
    <lineage>
        <taxon>unclassified sequences</taxon>
        <taxon>metagenomes</taxon>
        <taxon>ecological metagenomes</taxon>
    </lineage>
</organism>
<dbReference type="AlphaFoldDB" id="A0A645IGQ7"/>
<accession>A0A645IGQ7</accession>
<proteinExistence type="predicted"/>
<comment type="caution">
    <text evidence="1">The sequence shown here is derived from an EMBL/GenBank/DDBJ whole genome shotgun (WGS) entry which is preliminary data.</text>
</comment>
<dbReference type="EMBL" id="VSSQ01114320">
    <property type="protein sequence ID" value="MPN50290.1"/>
    <property type="molecule type" value="Genomic_DNA"/>
</dbReference>
<name>A0A645IGQ7_9ZZZZ</name>
<sequence>MINEVYPLSVLIFGNEIIEQSIMPDTTLEQKRVNEFVAKFDAEHNFEPFESKQFEELFKKNEKSQIYVVFSKPIGDLLFAELAYDLNKTGKINSINELTRLNKSLAVLFIFDKNGKIKDVRKKLNQYD</sequence>
<gene>
    <name evidence="1" type="ORF">SDC9_197916</name>
</gene>